<evidence type="ECO:0000313" key="3">
    <source>
        <dbReference type="Proteomes" id="UP000222366"/>
    </source>
</evidence>
<organism evidence="2 3">
    <name type="scientific">Xenorhabdus stockiae</name>
    <dbReference type="NCBI Taxonomy" id="351614"/>
    <lineage>
        <taxon>Bacteria</taxon>
        <taxon>Pseudomonadati</taxon>
        <taxon>Pseudomonadota</taxon>
        <taxon>Gammaproteobacteria</taxon>
        <taxon>Enterobacterales</taxon>
        <taxon>Morganellaceae</taxon>
        <taxon>Xenorhabdus</taxon>
    </lineage>
</organism>
<keyword evidence="3" id="KW-1185">Reference proteome</keyword>
<protein>
    <submittedName>
        <fullName evidence="2">Antirepressor</fullName>
    </submittedName>
</protein>
<dbReference type="EMBL" id="NJAJ01000091">
    <property type="protein sequence ID" value="PHM59112.1"/>
    <property type="molecule type" value="Genomic_DNA"/>
</dbReference>
<accession>A0A2D0K6V4</accession>
<comment type="caution">
    <text evidence="2">The sequence shown here is derived from an EMBL/GenBank/DDBJ whole genome shotgun (WGS) entry which is preliminary data.</text>
</comment>
<evidence type="ECO:0000259" key="1">
    <source>
        <dbReference type="Pfam" id="PF10543"/>
    </source>
</evidence>
<dbReference type="AlphaFoldDB" id="A0A2D0K6V4"/>
<proteinExistence type="predicted"/>
<dbReference type="RefSeq" id="WP_099126246.1">
    <property type="nucleotide sequence ID" value="NZ_CAWNRH010000172.1"/>
</dbReference>
<dbReference type="InterPro" id="IPR018873">
    <property type="entry name" value="KilA-N_DNA-bd_domain"/>
</dbReference>
<evidence type="ECO:0000313" key="2">
    <source>
        <dbReference type="EMBL" id="PHM59112.1"/>
    </source>
</evidence>
<dbReference type="Proteomes" id="UP000222366">
    <property type="component" value="Unassembled WGS sequence"/>
</dbReference>
<name>A0A2D0K6V4_9GAMM</name>
<feature type="domain" description="KilA-N DNA-binding" evidence="1">
    <location>
        <begin position="17"/>
        <end position="96"/>
    </location>
</feature>
<gene>
    <name evidence="2" type="ORF">Xsto_04077</name>
</gene>
<dbReference type="Pfam" id="PF10543">
    <property type="entry name" value="ORF6N"/>
    <property type="match status" value="1"/>
</dbReference>
<reference evidence="2 3" key="1">
    <citation type="journal article" date="2017" name="Nat. Microbiol.">
        <title>Natural product diversity associated with the nematode symbionts Photorhabdus and Xenorhabdus.</title>
        <authorList>
            <person name="Tobias N.J."/>
            <person name="Wolff H."/>
            <person name="Djahanschiri B."/>
            <person name="Grundmann F."/>
            <person name="Kronenwerth M."/>
            <person name="Shi Y.M."/>
            <person name="Simonyi S."/>
            <person name="Grun P."/>
            <person name="Shapiro-Ilan D."/>
            <person name="Pidot S.J."/>
            <person name="Stinear T.P."/>
            <person name="Ebersberger I."/>
            <person name="Bode H.B."/>
        </authorList>
    </citation>
    <scope>NUCLEOTIDE SEQUENCE [LARGE SCALE GENOMIC DNA]</scope>
    <source>
        <strain evidence="2 3">DSM 17904</strain>
    </source>
</reference>
<sequence>MSKKNEVITINQTQMPVVEYQGQRVVTFSMIDQVHARPEGTAKAAFNRNNHRFVQGVDYQILSQDDIRTDLPDGLFSKFAPNGIVLFESGYLMLTKPFNDDLAWQVQRELVSSYFRKPQTAINELEMIARIASHTAQQQRQINHIGEKVDQVQETVEQIKRGTIPVGWIGFSLAATESGLSNAKCRTLAEQYSVPTQSITTLTPDGQPRPMKVVFKEDFMIAFHLMMSEAEKRGTRWSHPKMGSFQVIGWEDKQ</sequence>